<dbReference type="InterPro" id="IPR038718">
    <property type="entry name" value="SNF2-like_sf"/>
</dbReference>
<dbReference type="EMBL" id="LUCM01007872">
    <property type="protein sequence ID" value="KAA0189269.1"/>
    <property type="molecule type" value="Genomic_DNA"/>
</dbReference>
<sequence>ATAQLDDLIAKAELYSKIKLSGGETAKTLISPLKAAPELLIRSPSQDHGGDHRHRRTEREEDEELLSETKHITSSVQRFESSPFYVKGGEMRDYQVRGLNWMIQLQNDNINGILADEMGLGKTLQTISMLGYMKHCRHKSGPSLIIVPKSTLSNWMNEIKRWVPTLRPVALIGMQEERNQVIRDEIMGKEWDVLVTSYEICIREKAMLRKFHYIYLVIDEAHRIKNEKSKLSDIVRQFRSQNRLLITGTPLQNNLHELWALLNFLMPDLFSSSELFDDMFKTNSEQEQNLIQRLHAVLKPFILRRIKADVEKRLPPKKEIKIYIGLSKMQRDLYTKILMKDIDLVNSMLSANASKADRVRLLNILMQLRKCCNHPYLFDGLEPGPPYTTDMHLIENCGKMVLLDKLLARLKEQGSRVLIFSQMTRLLDILEDYCLWRGHEYFRLDGSTRHEDRQVSIFNNFSLAKHGFYTIFLGKLPAELFRGFWV</sequence>
<dbReference type="GO" id="GO:0005524">
    <property type="term" value="F:ATP binding"/>
    <property type="evidence" value="ECO:0007669"/>
    <property type="project" value="InterPro"/>
</dbReference>
<feature type="region of interest" description="Disordered" evidence="4">
    <location>
        <begin position="41"/>
        <end position="67"/>
    </location>
</feature>
<protein>
    <submittedName>
        <fullName evidence="6">Putative global transcription activator SNF2L1</fullName>
    </submittedName>
</protein>
<dbReference type="InterPro" id="IPR049730">
    <property type="entry name" value="SNF2/RAD54-like_C"/>
</dbReference>
<dbReference type="GO" id="GO:0003682">
    <property type="term" value="F:chromatin binding"/>
    <property type="evidence" value="ECO:0007669"/>
    <property type="project" value="TreeGrafter"/>
</dbReference>
<reference evidence="6" key="1">
    <citation type="submission" date="2019-05" db="EMBL/GenBank/DDBJ databases">
        <title>Annotation for the trematode Fasciolopsis buski.</title>
        <authorList>
            <person name="Choi Y.-J."/>
        </authorList>
    </citation>
    <scope>NUCLEOTIDE SEQUENCE</scope>
    <source>
        <strain evidence="6">HT</strain>
        <tissue evidence="6">Whole worm</tissue>
    </source>
</reference>
<dbReference type="InterPro" id="IPR000330">
    <property type="entry name" value="SNF2_N"/>
</dbReference>
<dbReference type="PANTHER" id="PTHR45623">
    <property type="entry name" value="CHROMODOMAIN-HELICASE-DNA-BINDING PROTEIN 3-RELATED-RELATED"/>
    <property type="match status" value="1"/>
</dbReference>
<comment type="subcellular location">
    <subcellularLocation>
        <location evidence="1">Nucleus</location>
    </subcellularLocation>
</comment>
<dbReference type="CDD" id="cd17997">
    <property type="entry name" value="DEXHc_SMARCA1_SMARCA5"/>
    <property type="match status" value="1"/>
</dbReference>
<dbReference type="CDD" id="cd18793">
    <property type="entry name" value="SF2_C_SNF"/>
    <property type="match status" value="1"/>
</dbReference>
<gene>
    <name evidence="6" type="ORF">FBUS_11348</name>
</gene>
<comment type="caution">
    <text evidence="6">The sequence shown here is derived from an EMBL/GenBank/DDBJ whole genome shotgun (WGS) entry which is preliminary data.</text>
</comment>
<organism evidence="6 7">
    <name type="scientific">Fasciolopsis buskii</name>
    <dbReference type="NCBI Taxonomy" id="27845"/>
    <lineage>
        <taxon>Eukaryota</taxon>
        <taxon>Metazoa</taxon>
        <taxon>Spiralia</taxon>
        <taxon>Lophotrochozoa</taxon>
        <taxon>Platyhelminthes</taxon>
        <taxon>Trematoda</taxon>
        <taxon>Digenea</taxon>
        <taxon>Plagiorchiida</taxon>
        <taxon>Echinostomata</taxon>
        <taxon>Echinostomatoidea</taxon>
        <taxon>Fasciolidae</taxon>
        <taxon>Fasciolopsis</taxon>
    </lineage>
</organism>
<dbReference type="Gene3D" id="3.40.50.10810">
    <property type="entry name" value="Tandem AAA-ATPase domain"/>
    <property type="match status" value="1"/>
</dbReference>
<evidence type="ECO:0000256" key="2">
    <source>
        <dbReference type="ARBA" id="ARBA00022801"/>
    </source>
</evidence>
<dbReference type="Pfam" id="PF00176">
    <property type="entry name" value="SNF2-rel_dom"/>
    <property type="match status" value="1"/>
</dbReference>
<dbReference type="Pfam" id="PF00271">
    <property type="entry name" value="Helicase_C"/>
    <property type="match status" value="1"/>
</dbReference>
<dbReference type="OrthoDB" id="5857104at2759"/>
<feature type="non-terminal residue" evidence="6">
    <location>
        <position position="1"/>
    </location>
</feature>
<accession>A0A8E0RP02</accession>
<dbReference type="PROSITE" id="PS51192">
    <property type="entry name" value="HELICASE_ATP_BIND_1"/>
    <property type="match status" value="1"/>
</dbReference>
<dbReference type="GO" id="GO:0016887">
    <property type="term" value="F:ATP hydrolysis activity"/>
    <property type="evidence" value="ECO:0007669"/>
    <property type="project" value="TreeGrafter"/>
</dbReference>
<dbReference type="FunFam" id="3.40.50.10810:FF:000101">
    <property type="entry name" value="SWI/SNF-related, matrix-associated, actin-dependent regulator of"/>
    <property type="match status" value="1"/>
</dbReference>
<keyword evidence="7" id="KW-1185">Reference proteome</keyword>
<dbReference type="GO" id="GO:0003677">
    <property type="term" value="F:DNA binding"/>
    <property type="evidence" value="ECO:0007669"/>
    <property type="project" value="TreeGrafter"/>
</dbReference>
<dbReference type="GO" id="GO:0042393">
    <property type="term" value="F:histone binding"/>
    <property type="evidence" value="ECO:0007669"/>
    <property type="project" value="TreeGrafter"/>
</dbReference>
<dbReference type="AlphaFoldDB" id="A0A8E0RP02"/>
<dbReference type="PANTHER" id="PTHR45623:SF49">
    <property type="entry name" value="SWI_SNF-RELATED MATRIX-ASSOCIATED ACTIN-DEPENDENT REGULATOR OF CHROMATIN SUBFAMILY A MEMBER 5"/>
    <property type="match status" value="1"/>
</dbReference>
<proteinExistence type="predicted"/>
<dbReference type="GO" id="GO:0000785">
    <property type="term" value="C:chromatin"/>
    <property type="evidence" value="ECO:0007669"/>
    <property type="project" value="TreeGrafter"/>
</dbReference>
<dbReference type="GO" id="GO:0005634">
    <property type="term" value="C:nucleus"/>
    <property type="evidence" value="ECO:0007669"/>
    <property type="project" value="UniProtKB-SubCell"/>
</dbReference>
<evidence type="ECO:0000256" key="4">
    <source>
        <dbReference type="SAM" id="MobiDB-lite"/>
    </source>
</evidence>
<evidence type="ECO:0000259" key="5">
    <source>
        <dbReference type="PROSITE" id="PS51192"/>
    </source>
</evidence>
<dbReference type="InterPro" id="IPR001650">
    <property type="entry name" value="Helicase_C-like"/>
</dbReference>
<dbReference type="SMART" id="SM00487">
    <property type="entry name" value="DEXDc"/>
    <property type="match status" value="1"/>
</dbReference>
<dbReference type="SUPFAM" id="SSF52540">
    <property type="entry name" value="P-loop containing nucleoside triphosphate hydrolases"/>
    <property type="match status" value="2"/>
</dbReference>
<dbReference type="GO" id="GO:0140658">
    <property type="term" value="F:ATP-dependent chromatin remodeler activity"/>
    <property type="evidence" value="ECO:0007669"/>
    <property type="project" value="TreeGrafter"/>
</dbReference>
<evidence type="ECO:0000313" key="6">
    <source>
        <dbReference type="EMBL" id="KAA0189269.1"/>
    </source>
</evidence>
<evidence type="ECO:0000256" key="3">
    <source>
        <dbReference type="ARBA" id="ARBA00023242"/>
    </source>
</evidence>
<feature type="domain" description="Helicase ATP-binding" evidence="5">
    <location>
        <begin position="103"/>
        <end position="268"/>
    </location>
</feature>
<keyword evidence="2" id="KW-0378">Hydrolase</keyword>
<name>A0A8E0RP02_9TREM</name>
<evidence type="ECO:0000256" key="1">
    <source>
        <dbReference type="ARBA" id="ARBA00004123"/>
    </source>
</evidence>
<dbReference type="InterPro" id="IPR044754">
    <property type="entry name" value="Isw1/2_DEXHc"/>
</dbReference>
<dbReference type="GO" id="GO:0034728">
    <property type="term" value="P:nucleosome organization"/>
    <property type="evidence" value="ECO:0007669"/>
    <property type="project" value="TreeGrafter"/>
</dbReference>
<dbReference type="Proteomes" id="UP000728185">
    <property type="component" value="Unassembled WGS sequence"/>
</dbReference>
<dbReference type="InterPro" id="IPR014001">
    <property type="entry name" value="Helicase_ATP-bd"/>
</dbReference>
<dbReference type="Gene3D" id="3.40.50.300">
    <property type="entry name" value="P-loop containing nucleotide triphosphate hydrolases"/>
    <property type="match status" value="1"/>
</dbReference>
<evidence type="ECO:0000313" key="7">
    <source>
        <dbReference type="Proteomes" id="UP000728185"/>
    </source>
</evidence>
<dbReference type="InterPro" id="IPR027417">
    <property type="entry name" value="P-loop_NTPase"/>
</dbReference>
<keyword evidence="3" id="KW-0539">Nucleus</keyword>